<gene>
    <name evidence="1" type="ORF">I4F81_005151</name>
</gene>
<evidence type="ECO:0000313" key="2">
    <source>
        <dbReference type="Proteomes" id="UP000798662"/>
    </source>
</evidence>
<keyword evidence="2" id="KW-1185">Reference proteome</keyword>
<reference evidence="1" key="1">
    <citation type="submission" date="2019-11" db="EMBL/GenBank/DDBJ databases">
        <title>Nori genome reveals adaptations in red seaweeds to the harsh intertidal environment.</title>
        <authorList>
            <person name="Wang D."/>
            <person name="Mao Y."/>
        </authorList>
    </citation>
    <scope>NUCLEOTIDE SEQUENCE</scope>
    <source>
        <tissue evidence="1">Gametophyte</tissue>
    </source>
</reference>
<dbReference type="Proteomes" id="UP000798662">
    <property type="component" value="Chromosome 1"/>
</dbReference>
<sequence>MASPPPLAHGGGDARGHRRDHHYRKDRSIRRARGDPPSTAAKAGGRLGGCACCGGGTRLPPCAGGPTAAGAAAATGCGGGNGGGGGGGGRGGGSALLAPARVATVAAAALFAATAVVVVMVAGPARPLLTARLAPLAAGGGRWGWTVTGESVADSGAATSAAACGAAAAALLTPDHGQRFWGEGGSTGFKRVLGTARARLAATDGQGLAGGAEHTPQAGAGAATTTTTNSTTTTATTAAAATATPAAAAAPAAATATAVAHRERPVVVDVGANEGQSLNAWRRAYAAPRIYAVEGNPDTAERLAATLAREGVADADAFGGGAAGEERRAGGVTLLQSLVGNTTREATFRRSRTAAESQVSGLWPDGAAQRDRHKFDYIKIQVNTLDNILAAATAGLPPSQRLPRPPSGTLSARTYSIDLLKIDVEGWDVSAMAASPATLSASRLVLWECHALMQAAEGGPGTTHDAAAAMLAGLGFESYKLGRGSTLLRFDGDWGNAMLDEPKYMGWHNCLAIRRDEPLRVPLLRSLSKNIQECLVPWGLREAAGGAKR</sequence>
<proteinExistence type="predicted"/>
<evidence type="ECO:0000313" key="1">
    <source>
        <dbReference type="EMBL" id="KAK1862583.1"/>
    </source>
</evidence>
<dbReference type="EMBL" id="CM020618">
    <property type="protein sequence ID" value="KAK1862583.1"/>
    <property type="molecule type" value="Genomic_DNA"/>
</dbReference>
<protein>
    <submittedName>
        <fullName evidence="1">Uncharacterized protein</fullName>
    </submittedName>
</protein>
<name>A0ACC3BXK1_PYRYE</name>
<accession>A0ACC3BXK1</accession>
<organism evidence="1 2">
    <name type="scientific">Pyropia yezoensis</name>
    <name type="common">Susabi-nori</name>
    <name type="synonym">Porphyra yezoensis</name>
    <dbReference type="NCBI Taxonomy" id="2788"/>
    <lineage>
        <taxon>Eukaryota</taxon>
        <taxon>Rhodophyta</taxon>
        <taxon>Bangiophyceae</taxon>
        <taxon>Bangiales</taxon>
        <taxon>Bangiaceae</taxon>
        <taxon>Pyropia</taxon>
    </lineage>
</organism>
<comment type="caution">
    <text evidence="1">The sequence shown here is derived from an EMBL/GenBank/DDBJ whole genome shotgun (WGS) entry which is preliminary data.</text>
</comment>